<gene>
    <name evidence="1" type="ORF">P4G45_08775</name>
    <name evidence="2" type="ORF">P8936_09225</name>
</gene>
<sequence>MTVRYEIYVFTCYSAARLFEKRNSEEHIITEQAVEMNFARFAAHHRANEVD</sequence>
<proteinExistence type="predicted"/>
<name>A0AAU7CUD9_9BACT</name>
<accession>A0AAU7CUD9</accession>
<organism evidence="1">
    <name type="scientific">Edaphobacter paludis</name>
    <dbReference type="NCBI Taxonomy" id="3035702"/>
    <lineage>
        <taxon>Bacteria</taxon>
        <taxon>Pseudomonadati</taxon>
        <taxon>Acidobacteriota</taxon>
        <taxon>Terriglobia</taxon>
        <taxon>Terriglobales</taxon>
        <taxon>Acidobacteriaceae</taxon>
        <taxon>Edaphobacter</taxon>
    </lineage>
</organism>
<reference evidence="1" key="1">
    <citation type="submission" date="2023-03" db="EMBL/GenBank/DDBJ databases">
        <title>Edaphobacter sp.</title>
        <authorList>
            <person name="Huber K.J."/>
            <person name="Papendorf J."/>
            <person name="Pilke C."/>
            <person name="Bunk B."/>
            <person name="Sproeer C."/>
            <person name="Pester M."/>
        </authorList>
    </citation>
    <scope>NUCLEOTIDE SEQUENCE</scope>
    <source>
        <strain evidence="1">DSM 109919</strain>
        <strain evidence="2">DSM 109920</strain>
    </source>
</reference>
<dbReference type="EMBL" id="CP121195">
    <property type="protein sequence ID" value="XBH11897.1"/>
    <property type="molecule type" value="Genomic_DNA"/>
</dbReference>
<accession>A0AAU7D430</accession>
<dbReference type="KEGG" id="epl:P4G45_08775"/>
<evidence type="ECO:0000313" key="1">
    <source>
        <dbReference type="EMBL" id="XBH08593.1"/>
    </source>
</evidence>
<dbReference type="EMBL" id="CP121194">
    <property type="protein sequence ID" value="XBH08593.1"/>
    <property type="molecule type" value="Genomic_DNA"/>
</dbReference>
<dbReference type="AlphaFoldDB" id="A0AAU7CUD9"/>
<protein>
    <submittedName>
        <fullName evidence="1">Uncharacterized protein</fullName>
    </submittedName>
</protein>
<evidence type="ECO:0000313" key="2">
    <source>
        <dbReference type="EMBL" id="XBH11897.1"/>
    </source>
</evidence>
<dbReference type="RefSeq" id="WP_348266102.1">
    <property type="nucleotide sequence ID" value="NZ_CP121194.1"/>
</dbReference>